<keyword evidence="1" id="KW-0472">Membrane</keyword>
<protein>
    <submittedName>
        <fullName evidence="2">Uncharacterized protein</fullName>
    </submittedName>
</protein>
<organism evidence="2 3">
    <name type="scientific">Bacillus atrophaeus (strain 1942)</name>
    <dbReference type="NCBI Taxonomy" id="720555"/>
    <lineage>
        <taxon>Bacteria</taxon>
        <taxon>Bacillati</taxon>
        <taxon>Bacillota</taxon>
        <taxon>Bacilli</taxon>
        <taxon>Bacillales</taxon>
        <taxon>Bacillaceae</taxon>
        <taxon>Bacillus</taxon>
    </lineage>
</organism>
<keyword evidence="1" id="KW-1133">Transmembrane helix</keyword>
<dbReference type="EMBL" id="CP002207">
    <property type="protein sequence ID" value="ADP34406.1"/>
    <property type="molecule type" value="Genomic_DNA"/>
</dbReference>
<feature type="transmembrane region" description="Helical" evidence="1">
    <location>
        <begin position="20"/>
        <end position="40"/>
    </location>
</feature>
<proteinExistence type="predicted"/>
<evidence type="ECO:0000313" key="2">
    <source>
        <dbReference type="EMBL" id="ADP34406.1"/>
    </source>
</evidence>
<sequence>MTTSFESFINLLTNVCLMPWWAKFNVLAAILGLYSVRLIATSIQSIKKGETELTFSFSIKND</sequence>
<keyword evidence="1" id="KW-0812">Transmembrane</keyword>
<accession>A0ABM5M2X0</accession>
<name>A0ABM5M2X0_BACA1</name>
<keyword evidence="3" id="KW-1185">Reference proteome</keyword>
<reference evidence="2 3" key="1">
    <citation type="journal article" date="2011" name="Front. Microbiol.">
        <title>Genomic signatures of strain selection and enhancement in Bacillus atrophaeus var. globigii, a historical biowarfare simulant.</title>
        <authorList>
            <person name="Gibbons H.S."/>
            <person name="Broomall S.M."/>
            <person name="McNew L.A."/>
            <person name="Daligault H."/>
            <person name="Chapman C."/>
            <person name="Bruce D."/>
            <person name="Karavis M."/>
            <person name="Krepps M."/>
            <person name="McGregor P.A."/>
            <person name="Hong C."/>
            <person name="Park K.H."/>
            <person name="Akmal A."/>
            <person name="Feldman A."/>
            <person name="Lin J.S."/>
            <person name="Chang W.E."/>
            <person name="Higgs B.W."/>
            <person name="Demirev P."/>
            <person name="Lindquist J."/>
            <person name="Liem A."/>
            <person name="Fochler E."/>
            <person name="Read T.D."/>
            <person name="Tapia R."/>
            <person name="Johnson S."/>
            <person name="Bishop-Lilly K.A."/>
            <person name="Detter C."/>
            <person name="Han C."/>
            <person name="Sozhamannan S."/>
            <person name="Rosenzweig C.N."/>
            <person name="Skowronski E.W."/>
        </authorList>
    </citation>
    <scope>NUCLEOTIDE SEQUENCE [LARGE SCALE GENOMIC DNA]</scope>
    <source>
        <strain evidence="2 3">1942</strain>
    </source>
</reference>
<dbReference type="Proteomes" id="UP000006867">
    <property type="component" value="Chromosome"/>
</dbReference>
<evidence type="ECO:0000313" key="3">
    <source>
        <dbReference type="Proteomes" id="UP000006867"/>
    </source>
</evidence>
<gene>
    <name evidence="2" type="ordered locus">BATR1942_17445</name>
</gene>
<evidence type="ECO:0000256" key="1">
    <source>
        <dbReference type="SAM" id="Phobius"/>
    </source>
</evidence>